<protein>
    <recommendedName>
        <fullName evidence="10">Glutathione synthetase</fullName>
        <ecNumber evidence="10">6.3.2.3</ecNumber>
    </recommendedName>
    <alternativeName>
        <fullName evidence="10">GSH synthetase</fullName>
        <shortName evidence="10">GSH-S</shortName>
        <shortName evidence="10">GSHase</shortName>
    </alternativeName>
    <alternativeName>
        <fullName evidence="10">Glutathione synthase</fullName>
    </alternativeName>
</protein>
<organism evidence="12 13">
    <name type="scientific">Candidatus Aquirickettsiella gammari</name>
    <dbReference type="NCBI Taxonomy" id="2016198"/>
    <lineage>
        <taxon>Bacteria</taxon>
        <taxon>Pseudomonadati</taxon>
        <taxon>Pseudomonadota</taxon>
        <taxon>Gammaproteobacteria</taxon>
        <taxon>Legionellales</taxon>
        <taxon>Coxiellaceae</taxon>
        <taxon>Candidatus Aquirickettsiella</taxon>
    </lineage>
</organism>
<sequence>MPKPLGVIMDPIAGINPKKESTLAILLEAQRRSWPLFYMEAKDLFLRDAIPYARMRSLKVKDDAKHWFEFTGEQSLALDSLSVILMRKDPPIDMFYIYTTQLLDKAQQQGVLIVNRPQSLRDFNEKLFTLDFPQCCPPSLVTSSIQAAKNFLAEQQDIIAKPLDGMGGRSVFRLGVADPNCNVILETLSANNQRYLLLQRYIPEILAGDKRIILINGEPLPYALARIAPPGETRANLAVGGKGKAIALTERDVWICEQLSPTLREKGLIFVGIDVIGDYLTEINITSPTGIRELDEQCGLNISARLLDSLVSLLASK</sequence>
<dbReference type="Gene3D" id="3.30.1490.20">
    <property type="entry name" value="ATP-grasp fold, A domain"/>
    <property type="match status" value="1"/>
</dbReference>
<comment type="caution">
    <text evidence="12">The sequence shown here is derived from an EMBL/GenBank/DDBJ whole genome shotgun (WGS) entry which is preliminary data.</text>
</comment>
<evidence type="ECO:0000256" key="2">
    <source>
        <dbReference type="ARBA" id="ARBA00001946"/>
    </source>
</evidence>
<dbReference type="PROSITE" id="PS50975">
    <property type="entry name" value="ATP_GRASP"/>
    <property type="match status" value="1"/>
</dbReference>
<dbReference type="PANTHER" id="PTHR21621">
    <property type="entry name" value="RIBOSOMAL PROTEIN S6 MODIFICATION PROTEIN"/>
    <property type="match status" value="1"/>
</dbReference>
<keyword evidence="5" id="KW-0479">Metal-binding</keyword>
<comment type="cofactor">
    <cofactor evidence="1">
        <name>Mn(2+)</name>
        <dbReference type="ChEBI" id="CHEBI:29035"/>
    </cofactor>
</comment>
<comment type="similarity">
    <text evidence="10">Belongs to the prokaryotic GSH synthase family.</text>
</comment>
<feature type="domain" description="ATP-grasp" evidence="11">
    <location>
        <begin position="126"/>
        <end position="311"/>
    </location>
</feature>
<dbReference type="SUPFAM" id="SSF52440">
    <property type="entry name" value="PreATP-grasp domain"/>
    <property type="match status" value="1"/>
</dbReference>
<evidence type="ECO:0000256" key="8">
    <source>
        <dbReference type="ARBA" id="ARBA00022842"/>
    </source>
</evidence>
<gene>
    <name evidence="10" type="primary">gshB</name>
    <name evidence="12" type="ORF">CFE62_000735</name>
</gene>
<keyword evidence="8" id="KW-0460">Magnesium</keyword>
<dbReference type="SUPFAM" id="SSF56059">
    <property type="entry name" value="Glutathione synthetase ATP-binding domain-like"/>
    <property type="match status" value="1"/>
</dbReference>
<keyword evidence="13" id="KW-1185">Reference proteome</keyword>
<evidence type="ECO:0000313" key="12">
    <source>
        <dbReference type="EMBL" id="RDH40924.1"/>
    </source>
</evidence>
<keyword evidence="3 10" id="KW-0436">Ligase</keyword>
<name>A0A370CKS3_9COXI</name>
<accession>A0A370CKS3</accession>
<evidence type="ECO:0000256" key="5">
    <source>
        <dbReference type="ARBA" id="ARBA00022723"/>
    </source>
</evidence>
<dbReference type="Gene3D" id="3.30.470.20">
    <property type="entry name" value="ATP-grasp fold, B domain"/>
    <property type="match status" value="1"/>
</dbReference>
<dbReference type="InterPro" id="IPR013815">
    <property type="entry name" value="ATP_grasp_subdomain_1"/>
</dbReference>
<dbReference type="InterPro" id="IPR011761">
    <property type="entry name" value="ATP-grasp"/>
</dbReference>
<dbReference type="InterPro" id="IPR006284">
    <property type="entry name" value="Glut_synth_pro"/>
</dbReference>
<keyword evidence="9" id="KW-0464">Manganese</keyword>
<evidence type="ECO:0000256" key="7">
    <source>
        <dbReference type="ARBA" id="ARBA00022840"/>
    </source>
</evidence>
<reference evidence="12 13" key="2">
    <citation type="journal article" date="2018" name="J. Invertebr. Pathol.">
        <title>'Candidatus Aquirickettsiella gammari' (Gammaproteobacteria: Legionellales: Coxiellaceae): A bacterial pathogen of the freshwater crustacean Gammarus fossarum (Malacostraca: Amphipoda).</title>
        <authorList>
            <person name="Bojko J."/>
            <person name="Dunn A.M."/>
            <person name="Stebbing P.D."/>
            <person name="van Aerle R."/>
            <person name="Bacela-Spychalska K."/>
            <person name="Bean T.P."/>
            <person name="Urrutia A."/>
            <person name="Stentiford G.D."/>
        </authorList>
    </citation>
    <scope>NUCLEOTIDE SEQUENCE [LARGE SCALE GENOMIC DNA]</scope>
    <source>
        <strain evidence="12">RA15029</strain>
    </source>
</reference>
<evidence type="ECO:0000256" key="3">
    <source>
        <dbReference type="ARBA" id="ARBA00022598"/>
    </source>
</evidence>
<dbReference type="InterPro" id="IPR016185">
    <property type="entry name" value="PreATP-grasp_dom_sf"/>
</dbReference>
<evidence type="ECO:0000256" key="10">
    <source>
        <dbReference type="HAMAP-Rule" id="MF_00162"/>
    </source>
</evidence>
<comment type="pathway">
    <text evidence="10">Sulfur metabolism; glutathione biosynthesis; glutathione from L-cysteine and L-glutamate: step 2/2.</text>
</comment>
<dbReference type="UniPathway" id="UPA00142">
    <property type="reaction ID" value="UER00210"/>
</dbReference>
<dbReference type="NCBIfam" id="TIGR01380">
    <property type="entry name" value="glut_syn"/>
    <property type="match status" value="1"/>
</dbReference>
<dbReference type="Pfam" id="PF02951">
    <property type="entry name" value="GSH-S_N"/>
    <property type="match status" value="1"/>
</dbReference>
<dbReference type="GO" id="GO:0005524">
    <property type="term" value="F:ATP binding"/>
    <property type="evidence" value="ECO:0007669"/>
    <property type="project" value="UniProtKB-UniRule"/>
</dbReference>
<dbReference type="PANTHER" id="PTHR21621:SF4">
    <property type="entry name" value="GLUTATHIONE SYNTHETASE"/>
    <property type="match status" value="1"/>
</dbReference>
<dbReference type="GO" id="GO:0004363">
    <property type="term" value="F:glutathione synthase activity"/>
    <property type="evidence" value="ECO:0007669"/>
    <property type="project" value="UniProtKB-UniRule"/>
</dbReference>
<reference evidence="12 13" key="1">
    <citation type="journal article" date="2017" name="Int. J. Syst. Evol. Microbiol.">
        <title>Aquarickettsiella crustaci n. gen. n. sp. (Gammaproteobacteria: Legionellales: Coxiellaceae); a bacterial pathogen of the freshwater crustacean: Gammarus fossarum (Malacostraca: Amphipoda).</title>
        <authorList>
            <person name="Bojko J."/>
            <person name="Dunn A.M."/>
            <person name="Stebbing P.D."/>
            <person name="Van Aerle R."/>
            <person name="Bacela-Spychalska K."/>
            <person name="Bean T.P."/>
            <person name="Stentiford G.D."/>
        </authorList>
    </citation>
    <scope>NUCLEOTIDE SEQUENCE [LARGE SCALE GENOMIC DNA]</scope>
    <source>
        <strain evidence="12">RA15029</strain>
    </source>
</reference>
<dbReference type="GO" id="GO:0046872">
    <property type="term" value="F:metal ion binding"/>
    <property type="evidence" value="ECO:0007669"/>
    <property type="project" value="UniProtKB-KW"/>
</dbReference>
<comment type="cofactor">
    <cofactor evidence="2">
        <name>Mg(2+)</name>
        <dbReference type="ChEBI" id="CHEBI:18420"/>
    </cofactor>
</comment>
<dbReference type="EMBL" id="NMOS02000002">
    <property type="protein sequence ID" value="RDH40924.1"/>
    <property type="molecule type" value="Genomic_DNA"/>
</dbReference>
<dbReference type="InterPro" id="IPR004215">
    <property type="entry name" value="GSHS_N"/>
</dbReference>
<evidence type="ECO:0000256" key="1">
    <source>
        <dbReference type="ARBA" id="ARBA00001936"/>
    </source>
</evidence>
<proteinExistence type="inferred from homology"/>
<dbReference type="Pfam" id="PF02955">
    <property type="entry name" value="GSH-S_ATP"/>
    <property type="match status" value="1"/>
</dbReference>
<dbReference type="NCBIfam" id="NF003573">
    <property type="entry name" value="PRK05246.1"/>
    <property type="match status" value="1"/>
</dbReference>
<dbReference type="HAMAP" id="MF_00162">
    <property type="entry name" value="GSH_S"/>
    <property type="match status" value="1"/>
</dbReference>
<evidence type="ECO:0000256" key="6">
    <source>
        <dbReference type="ARBA" id="ARBA00022741"/>
    </source>
</evidence>
<keyword evidence="4 10" id="KW-0317">Glutathione biosynthesis</keyword>
<comment type="catalytic activity">
    <reaction evidence="10">
        <text>gamma-L-glutamyl-L-cysteine + glycine + ATP = glutathione + ADP + phosphate + H(+)</text>
        <dbReference type="Rhea" id="RHEA:13557"/>
        <dbReference type="ChEBI" id="CHEBI:15378"/>
        <dbReference type="ChEBI" id="CHEBI:30616"/>
        <dbReference type="ChEBI" id="CHEBI:43474"/>
        <dbReference type="ChEBI" id="CHEBI:57305"/>
        <dbReference type="ChEBI" id="CHEBI:57925"/>
        <dbReference type="ChEBI" id="CHEBI:58173"/>
        <dbReference type="ChEBI" id="CHEBI:456216"/>
        <dbReference type="EC" id="6.3.2.3"/>
    </reaction>
</comment>
<evidence type="ECO:0000259" key="11">
    <source>
        <dbReference type="PROSITE" id="PS50975"/>
    </source>
</evidence>
<dbReference type="InterPro" id="IPR004218">
    <property type="entry name" value="GSHS_ATP-bd"/>
</dbReference>
<evidence type="ECO:0000313" key="13">
    <source>
        <dbReference type="Proteomes" id="UP000226429"/>
    </source>
</evidence>
<dbReference type="FunFam" id="3.40.50.20:FF:000009">
    <property type="entry name" value="Glutathione synthetase"/>
    <property type="match status" value="1"/>
</dbReference>
<keyword evidence="7 10" id="KW-0067">ATP-binding</keyword>
<dbReference type="GO" id="GO:0005737">
    <property type="term" value="C:cytoplasm"/>
    <property type="evidence" value="ECO:0007669"/>
    <property type="project" value="TreeGrafter"/>
</dbReference>
<dbReference type="AlphaFoldDB" id="A0A370CKS3"/>
<keyword evidence="6 10" id="KW-0547">Nucleotide-binding</keyword>
<evidence type="ECO:0000256" key="4">
    <source>
        <dbReference type="ARBA" id="ARBA00022684"/>
    </source>
</evidence>
<dbReference type="Gene3D" id="3.40.50.20">
    <property type="match status" value="1"/>
</dbReference>
<evidence type="ECO:0000256" key="9">
    <source>
        <dbReference type="ARBA" id="ARBA00023211"/>
    </source>
</evidence>
<dbReference type="EC" id="6.3.2.3" evidence="10"/>
<dbReference type="Proteomes" id="UP000226429">
    <property type="component" value="Unassembled WGS sequence"/>
</dbReference>